<feature type="region of interest" description="Disordered" evidence="1">
    <location>
        <begin position="341"/>
        <end position="360"/>
    </location>
</feature>
<sequence>MKTLDISYYNEPEATFGSRHGRLKSQCITYTTEQEKTVVSKDYLWEKRTVRDKISAGYELVCTCHFNAGETLAKTHPATDAGAQQQRPKRTPPDETFDAAGSTSAQSDGDAQQRLTTTTCWSLPDYHPTTCIDAQGNRTDYRYQNNGLYFSVTRYAKMPCAAEQHRAIRYNLQQNTLGHITETDCLGNTVHRYHDGFGRLHNKTYTHAPLAGNPVTLEERRYDGAGRLTSIALNDWQMTAPAPTQITRNLCDYYYDEWGQVGVILHHDGEQGQYHLIQNDIPNHSQTREQFPYDVASRSVDLRSCASGVVEEHYDLFGRPAKLLREARSALTLAGLQSYFESPERPDEATQSPDSLQPTGEQACEFNYIGKLISAVELHRDDMQRIVKITETLSNQYVNYHYGYHDRLSLVNIGGTGDIRYSYDHHDGPPTRVRFIPPFRTQQPSSKPAIDQYVLYECSLDRWGRILSENHGGQRANVWRYQGAHPRPAGYTDACHHSVQYRYYDHFKHALVEIKHDTSLRRFTYDGVGRLISIQDHFLPDTPGPCLRYEYNSAGQLARETVYGPRDEEGFWTEYDYSLSGRVLQSRDSLGQTRLYSYNRAGRLRALTASEAELHVGYDALGRLAHYTVTERSTGKGLRRELRYGFFNRVTQIAITPCGPQMPNARAILISLQYNESDRITGRTITETVANMSRSRHEAFDYDHRGCLTDCRFKGDLPLLVSDGQTDRQVLCLTFKRDDIANITQVITRTQPVGAAAANAADETEFTVNYLYQDSEVPTRLRRHHASRRTDDVKHHPL</sequence>
<proteinExistence type="predicted"/>
<dbReference type="RefSeq" id="WP_215669731.1">
    <property type="nucleotide sequence ID" value="NZ_JAFJYC010000001.1"/>
</dbReference>
<organism evidence="2 3">
    <name type="scientific">Candidatus Sodalis endolongispinus</name>
    <dbReference type="NCBI Taxonomy" id="2812662"/>
    <lineage>
        <taxon>Bacteria</taxon>
        <taxon>Pseudomonadati</taxon>
        <taxon>Pseudomonadota</taxon>
        <taxon>Gammaproteobacteria</taxon>
        <taxon>Enterobacterales</taxon>
        <taxon>Bruguierivoracaceae</taxon>
        <taxon>Sodalis</taxon>
    </lineage>
</organism>
<accession>A0ABS5YCC9</accession>
<feature type="region of interest" description="Disordered" evidence="1">
    <location>
        <begin position="779"/>
        <end position="798"/>
    </location>
</feature>
<gene>
    <name evidence="2" type="ORF">JZM24_11595</name>
</gene>
<evidence type="ECO:0000256" key="1">
    <source>
        <dbReference type="SAM" id="MobiDB-lite"/>
    </source>
</evidence>
<name>A0ABS5YCC9_9GAMM</name>
<dbReference type="EMBL" id="JAFJYC010000001">
    <property type="protein sequence ID" value="MBT9432603.1"/>
    <property type="molecule type" value="Genomic_DNA"/>
</dbReference>
<feature type="region of interest" description="Disordered" evidence="1">
    <location>
        <begin position="76"/>
        <end position="111"/>
    </location>
</feature>
<reference evidence="2 3" key="1">
    <citation type="journal article" date="2021" name="Genome Biol. Evol.">
        <title>The evolution of interdependence in a four-way mealybug symbiosis.</title>
        <authorList>
            <person name="Garber A.I."/>
            <person name="Kupper M."/>
            <person name="Laetsch D.R."/>
            <person name="Weldon S.R."/>
            <person name="Ladinsky M.S."/>
            <person name="Bjorkman P.J."/>
            <person name="McCutcheon J.P."/>
        </authorList>
    </citation>
    <scope>NUCLEOTIDE SEQUENCE [LARGE SCALE GENOMIC DNA]</scope>
    <source>
        <strain evidence="2">SOD</strain>
    </source>
</reference>
<evidence type="ECO:0000313" key="3">
    <source>
        <dbReference type="Proteomes" id="UP000811282"/>
    </source>
</evidence>
<dbReference type="InterPro" id="IPR050708">
    <property type="entry name" value="T6SS_VgrG/RHS"/>
</dbReference>
<protein>
    <submittedName>
        <fullName evidence="2">RHS repeat protein</fullName>
    </submittedName>
</protein>
<comment type="caution">
    <text evidence="2">The sequence shown here is derived from an EMBL/GenBank/DDBJ whole genome shotgun (WGS) entry which is preliminary data.</text>
</comment>
<keyword evidence="3" id="KW-1185">Reference proteome</keyword>
<dbReference type="PANTHER" id="PTHR32305">
    <property type="match status" value="1"/>
</dbReference>
<feature type="compositionally biased region" description="Basic and acidic residues" evidence="1">
    <location>
        <begin position="788"/>
        <end position="798"/>
    </location>
</feature>
<feature type="compositionally biased region" description="Polar residues" evidence="1">
    <location>
        <begin position="101"/>
        <end position="111"/>
    </location>
</feature>
<dbReference type="PANTHER" id="PTHR32305:SF15">
    <property type="entry name" value="PROTEIN RHSA-RELATED"/>
    <property type="match status" value="1"/>
</dbReference>
<feature type="compositionally biased region" description="Polar residues" evidence="1">
    <location>
        <begin position="349"/>
        <end position="360"/>
    </location>
</feature>
<dbReference type="Proteomes" id="UP000811282">
    <property type="component" value="Unassembled WGS sequence"/>
</dbReference>
<dbReference type="Gene3D" id="2.180.10.10">
    <property type="entry name" value="RHS repeat-associated core"/>
    <property type="match status" value="2"/>
</dbReference>
<evidence type="ECO:0000313" key="2">
    <source>
        <dbReference type="EMBL" id="MBT9432603.1"/>
    </source>
</evidence>